<dbReference type="PANTHER" id="PTHR30069:SF29">
    <property type="entry name" value="HEMOGLOBIN AND HEMOGLOBIN-HAPTOGLOBIN-BINDING PROTEIN 1-RELATED"/>
    <property type="match status" value="1"/>
</dbReference>
<dbReference type="Gene3D" id="2.60.40.1930">
    <property type="match status" value="1"/>
</dbReference>
<dbReference type="RefSeq" id="WP_105715377.1">
    <property type="nucleotide sequence ID" value="NZ_PVBQ01000002.1"/>
</dbReference>
<dbReference type="EMBL" id="PVBQ01000002">
    <property type="protein sequence ID" value="PRD48811.1"/>
    <property type="molecule type" value="Genomic_DNA"/>
</dbReference>
<dbReference type="Gene3D" id="2.170.130.10">
    <property type="entry name" value="TonB-dependent receptor, plug domain"/>
    <property type="match status" value="1"/>
</dbReference>
<dbReference type="OrthoDB" id="609485at2"/>
<evidence type="ECO:0000313" key="3">
    <source>
        <dbReference type="EMBL" id="PRD48811.1"/>
    </source>
</evidence>
<organism evidence="3 4">
    <name type="scientific">Sphingobacterium haloxyli</name>
    <dbReference type="NCBI Taxonomy" id="2100533"/>
    <lineage>
        <taxon>Bacteria</taxon>
        <taxon>Pseudomonadati</taxon>
        <taxon>Bacteroidota</taxon>
        <taxon>Sphingobacteriia</taxon>
        <taxon>Sphingobacteriales</taxon>
        <taxon>Sphingobacteriaceae</taxon>
        <taxon>Sphingobacterium</taxon>
    </lineage>
</organism>
<dbReference type="PANTHER" id="PTHR30069">
    <property type="entry name" value="TONB-DEPENDENT OUTER MEMBRANE RECEPTOR"/>
    <property type="match status" value="1"/>
</dbReference>
<evidence type="ECO:0000256" key="1">
    <source>
        <dbReference type="ARBA" id="ARBA00022729"/>
    </source>
</evidence>
<feature type="signal peptide" evidence="2">
    <location>
        <begin position="1"/>
        <end position="21"/>
    </location>
</feature>
<name>A0A2S9J7R5_9SPHI</name>
<keyword evidence="1 2" id="KW-0732">Signal</keyword>
<dbReference type="InterPro" id="IPR039426">
    <property type="entry name" value="TonB-dep_rcpt-like"/>
</dbReference>
<reference evidence="3 4" key="1">
    <citation type="submission" date="2018-02" db="EMBL/GenBank/DDBJ databases">
        <title>The draft genome of Sphingobacterium sp. 5JN-11.</title>
        <authorList>
            <person name="Liu L."/>
            <person name="Li L."/>
            <person name="Liang L."/>
            <person name="Zhang X."/>
            <person name="Wang T."/>
        </authorList>
    </citation>
    <scope>NUCLEOTIDE SEQUENCE [LARGE SCALE GENOMIC DNA]</scope>
    <source>
        <strain evidence="3 4">5JN-11</strain>
    </source>
</reference>
<gene>
    <name evidence="3" type="ORF">C5745_02385</name>
</gene>
<proteinExistence type="predicted"/>
<sequence length="884" mass="98102">MNTKRLLLLCFFTLATATMKAQDLQGLLARVNAYHDSHPIEKLYLHMDKHTYTAGETIWFKAYATVGVDNLLSNISNIAYVELISPKEEVVSRIRIPVLTGIGIGDITLTDTLVEGTYRIRAYTNWMRNDSTIYFFNENIQVSNGRLDNVLSRSYLDSRNFIIQLQDIQGVPLAEEIIRYEIISREGKNLRRGRVKTNDRGHLEIPFKDDYAGAKLSINFTNTAKTQIEKIFKLPKATALENSIQFFPEGGSLLANRINKIAVKTLKPDGLGTESQTIILTATGDTAATIETNILGMGSAPLFIQNTEPMVAHTTFDDGTTIKSKLPTPLASGYSIQMNNGNSDKLFAQVNVSTDKQDGSELYFVVQYMGNVYYASKQPVSKPELVFSVPKTDLPNGILTISILNSNLEPLIERPVFVYSEKKTLPLIANTTTPTSTRRKKITVSLETGIPSDSVRTAVLSASVVNASKLKDNARIAANMLSSLLLSADIKGYIENPGYYFDGEIKTNEIDNLLLTQGWRKIDIAGPLEVSEPAFAPEKSISIKGQARKLGRKAPVPKANMVLVPTHSFMEFIDTVTNEEGYFEFNNLFFPDSIKFLITAKDEKGRNNIDIIVPEDTWPVIGPNKNAPGEQNDVNTTFVDELLHSKKYFSGLEAQGLMENSIAIEEVIVTAQRPRHKASERSANLNGPGNADQVISAEDLETCTTLEMCLNGRLMGVMFRNGIPYTTRGGGEMQVILDGMYVESDMLSMINPMDVQSVEVLRNVNYTAIYGSYGGNGLIIITSKTGADAMRSNYIPKGIVTVQPKGFHIQKTFYKPVYEPDSETTLHQDLRTTIHWEPNIITDDSGKATFDFYTADEAGEYVITIEGLDFYGRLGRKTLIVNVK</sequence>
<evidence type="ECO:0000313" key="4">
    <source>
        <dbReference type="Proteomes" id="UP000239711"/>
    </source>
</evidence>
<dbReference type="SUPFAM" id="SSF56935">
    <property type="entry name" value="Porins"/>
    <property type="match status" value="1"/>
</dbReference>
<protein>
    <submittedName>
        <fullName evidence="3">Uncharacterized protein</fullName>
    </submittedName>
</protein>
<dbReference type="AlphaFoldDB" id="A0A2S9J7R5"/>
<evidence type="ECO:0000256" key="2">
    <source>
        <dbReference type="SAM" id="SignalP"/>
    </source>
</evidence>
<dbReference type="InterPro" id="IPR037066">
    <property type="entry name" value="Plug_dom_sf"/>
</dbReference>
<keyword evidence="4" id="KW-1185">Reference proteome</keyword>
<dbReference type="GO" id="GO:0009279">
    <property type="term" value="C:cell outer membrane"/>
    <property type="evidence" value="ECO:0007669"/>
    <property type="project" value="TreeGrafter"/>
</dbReference>
<dbReference type="GO" id="GO:0015344">
    <property type="term" value="F:siderophore uptake transmembrane transporter activity"/>
    <property type="evidence" value="ECO:0007669"/>
    <property type="project" value="TreeGrafter"/>
</dbReference>
<feature type="chain" id="PRO_5015716091" evidence="2">
    <location>
        <begin position="22"/>
        <end position="884"/>
    </location>
</feature>
<comment type="caution">
    <text evidence="3">The sequence shown here is derived from an EMBL/GenBank/DDBJ whole genome shotgun (WGS) entry which is preliminary data.</text>
</comment>
<dbReference type="Proteomes" id="UP000239711">
    <property type="component" value="Unassembled WGS sequence"/>
</dbReference>
<dbReference type="GO" id="GO:0044718">
    <property type="term" value="P:siderophore transmembrane transport"/>
    <property type="evidence" value="ECO:0007669"/>
    <property type="project" value="TreeGrafter"/>
</dbReference>
<accession>A0A2S9J7R5</accession>